<name>A0A7J6WKG7_THATH</name>
<dbReference type="AlphaFoldDB" id="A0A7J6WKG7"/>
<dbReference type="InterPro" id="IPR056592">
    <property type="entry name" value="Beta-prop_At3g26010-like"/>
</dbReference>
<organism evidence="3 4">
    <name type="scientific">Thalictrum thalictroides</name>
    <name type="common">Rue-anemone</name>
    <name type="synonym">Anemone thalictroides</name>
    <dbReference type="NCBI Taxonomy" id="46969"/>
    <lineage>
        <taxon>Eukaryota</taxon>
        <taxon>Viridiplantae</taxon>
        <taxon>Streptophyta</taxon>
        <taxon>Embryophyta</taxon>
        <taxon>Tracheophyta</taxon>
        <taxon>Spermatophyta</taxon>
        <taxon>Magnoliopsida</taxon>
        <taxon>Ranunculales</taxon>
        <taxon>Ranunculaceae</taxon>
        <taxon>Thalictroideae</taxon>
        <taxon>Thalictrum</taxon>
    </lineage>
</organism>
<feature type="region of interest" description="Disordered" evidence="1">
    <location>
        <begin position="1"/>
        <end position="25"/>
    </location>
</feature>
<proteinExistence type="predicted"/>
<dbReference type="OrthoDB" id="605328at2759"/>
<evidence type="ECO:0000259" key="2">
    <source>
        <dbReference type="Pfam" id="PF24750"/>
    </source>
</evidence>
<evidence type="ECO:0000313" key="4">
    <source>
        <dbReference type="Proteomes" id="UP000554482"/>
    </source>
</evidence>
<dbReference type="InterPro" id="IPR055290">
    <property type="entry name" value="At3g26010-like"/>
</dbReference>
<dbReference type="EMBL" id="JABWDY010015772">
    <property type="protein sequence ID" value="KAF5196592.1"/>
    <property type="molecule type" value="Genomic_DNA"/>
</dbReference>
<dbReference type="SUPFAM" id="SSF81383">
    <property type="entry name" value="F-box domain"/>
    <property type="match status" value="1"/>
</dbReference>
<gene>
    <name evidence="3" type="ORF">FRX31_013822</name>
</gene>
<dbReference type="PANTHER" id="PTHR35546">
    <property type="entry name" value="F-BOX PROTEIN INTERACTION DOMAIN PROTEIN-RELATED"/>
    <property type="match status" value="1"/>
</dbReference>
<dbReference type="Gene3D" id="1.20.1280.50">
    <property type="match status" value="1"/>
</dbReference>
<sequence length="432" mass="50101">MEEMGKRRLGKDEEENMKDMKDCEKKRHQASVLSDEIIFNEIFPRVPIKPLIRLKLICNKWRTTISTDSLFKTSQSQISVSNPPHGLIYSGQNNYVFLPTTSTRNLVGLPDLNKYKVMCDGLHNSLFYHKCQESLLASCNGLLCGSYYKEGTEYFYVTNPLTDEIVSIPNSKKLEQVSLAFDPLSCNPYYTLVGRYVKTNDLYNKTTDIGFTIYSSKKGIWEVANAKVRILKYIERTFIKALSRAVFIGGKLHWILGYENVLWYYVNEDNAGVVALPVKKRYIYGEIGDLHGNLCYTYISAQNDIDIWVLESNKTTEFKWVKKYWLSLKRLFEYTMKAKFPWNPTLLMRVAKACTLDRYRRVLPYEGGDVVMLWVNYKMGVDDDEGIVISYNIKTGFLKFDQQSELTRWKGFLLSYRSSLVSLPKPCKRTNV</sequence>
<keyword evidence="4" id="KW-1185">Reference proteome</keyword>
<dbReference type="Pfam" id="PF24750">
    <property type="entry name" value="b-prop_At3g26010-like"/>
    <property type="match status" value="1"/>
</dbReference>
<dbReference type="PANTHER" id="PTHR35546:SF130">
    <property type="entry name" value="EXPRESSED PROTEIN"/>
    <property type="match status" value="1"/>
</dbReference>
<dbReference type="Proteomes" id="UP000554482">
    <property type="component" value="Unassembled WGS sequence"/>
</dbReference>
<feature type="domain" description="F-box protein At3g26010-like beta-propeller" evidence="2">
    <location>
        <begin position="129"/>
        <end position="320"/>
    </location>
</feature>
<protein>
    <recommendedName>
        <fullName evidence="2">F-box protein At3g26010-like beta-propeller domain-containing protein</fullName>
    </recommendedName>
</protein>
<accession>A0A7J6WKG7</accession>
<evidence type="ECO:0000256" key="1">
    <source>
        <dbReference type="SAM" id="MobiDB-lite"/>
    </source>
</evidence>
<comment type="caution">
    <text evidence="3">The sequence shown here is derived from an EMBL/GenBank/DDBJ whole genome shotgun (WGS) entry which is preliminary data.</text>
</comment>
<reference evidence="3 4" key="1">
    <citation type="submission" date="2020-06" db="EMBL/GenBank/DDBJ databases">
        <title>Transcriptomic and genomic resources for Thalictrum thalictroides and T. hernandezii: Facilitating candidate gene discovery in an emerging model plant lineage.</title>
        <authorList>
            <person name="Arias T."/>
            <person name="Riano-Pachon D.M."/>
            <person name="Di Stilio V.S."/>
        </authorList>
    </citation>
    <scope>NUCLEOTIDE SEQUENCE [LARGE SCALE GENOMIC DNA]</scope>
    <source>
        <strain evidence="4">cv. WT478/WT964</strain>
        <tissue evidence="3">Leaves</tissue>
    </source>
</reference>
<dbReference type="InterPro" id="IPR036047">
    <property type="entry name" value="F-box-like_dom_sf"/>
</dbReference>
<evidence type="ECO:0000313" key="3">
    <source>
        <dbReference type="EMBL" id="KAF5196592.1"/>
    </source>
</evidence>